<dbReference type="PANTHER" id="PTHR43272:SF33">
    <property type="entry name" value="AMP-BINDING DOMAIN-CONTAINING PROTEIN-RELATED"/>
    <property type="match status" value="1"/>
</dbReference>
<dbReference type="CDD" id="cd05907">
    <property type="entry name" value="VL_LC_FACS_like"/>
    <property type="match status" value="1"/>
</dbReference>
<protein>
    <submittedName>
        <fullName evidence="4">AMP-binding protein</fullName>
    </submittedName>
</protein>
<dbReference type="PANTHER" id="PTHR43272">
    <property type="entry name" value="LONG-CHAIN-FATTY-ACID--COA LIGASE"/>
    <property type="match status" value="1"/>
</dbReference>
<dbReference type="SUPFAM" id="SSF56801">
    <property type="entry name" value="Acetyl-CoA synthetase-like"/>
    <property type="match status" value="1"/>
</dbReference>
<organism evidence="4 5">
    <name type="scientific">Hufsiella ginkgonis</name>
    <dbReference type="NCBI Taxonomy" id="2695274"/>
    <lineage>
        <taxon>Bacteria</taxon>
        <taxon>Pseudomonadati</taxon>
        <taxon>Bacteroidota</taxon>
        <taxon>Sphingobacteriia</taxon>
        <taxon>Sphingobacteriales</taxon>
        <taxon>Sphingobacteriaceae</taxon>
        <taxon>Hufsiella</taxon>
    </lineage>
</organism>
<dbReference type="InterPro" id="IPR042099">
    <property type="entry name" value="ANL_N_sf"/>
</dbReference>
<keyword evidence="2" id="KW-0067">ATP-binding</keyword>
<reference evidence="4 5" key="1">
    <citation type="submission" date="2019-11" db="EMBL/GenBank/DDBJ databases">
        <title>Pedobacter sp. HMF7056 Genome sequencing and assembly.</title>
        <authorList>
            <person name="Kang H."/>
            <person name="Kim H."/>
            <person name="Joh K."/>
        </authorList>
    </citation>
    <scope>NUCLEOTIDE SEQUENCE [LARGE SCALE GENOMIC DNA]</scope>
    <source>
        <strain evidence="4 5">HMF7056</strain>
    </source>
</reference>
<name>A0A7K1Y5D8_9SPHI</name>
<dbReference type="Pfam" id="PF00501">
    <property type="entry name" value="AMP-binding"/>
    <property type="match status" value="1"/>
</dbReference>
<dbReference type="Gene3D" id="3.40.50.12780">
    <property type="entry name" value="N-terminal domain of ligase-like"/>
    <property type="match status" value="1"/>
</dbReference>
<sequence>MTTISRIFDLTDQLPVKFPGQTIVSGKANGSWYSYTSEQFVEITELFSRGLIASGIAHGDKVAILSQNRPEWNICDFGVMQTGAALVPMYPTLADHDIRFILKDAEVKMIFISGTDLLRKIIALNDNERLKIYSLDKLEGVAHWQELVGLGREHPEIDLQKIKDGTTPDDLLTLIYTSGTTGTPKGVMLTHKNLLSNVLSSCVLYPSGYAKALSFLPLCHIFERMVVYMYFNLGISIFYAESMDTIVADLNDVKPDGFTTVPRLLEKVYDRIAAKGAALTGIKKKLFYWALDLGLRYELDGKNGWWYELQLAIANKLVFSKWREALGGKIQAIISGGAALQPRLARVFWAAGIPVLEGYGLTETSPVIAVNGLEKGKRAFNTVGKPISNVIVKIGDDGEVLCKAPSVMKGYYKRPDLTAEVIDADGFFHTGDIGQLNGEGFLSITDRKKEMFKTAGGKYVAPQIIENKFKESPLIEQVMVIGENRKFPAALIVPAFDALKDWCSKKNIPWSTRAEVICNPLVTDKYKRELDRYNEEFGHWEQVKKFALLPQEWTIEQGEMTPKLSLKRKVVTEKHRDIIEELYRDVTR</sequence>
<evidence type="ECO:0000256" key="1">
    <source>
        <dbReference type="ARBA" id="ARBA00022741"/>
    </source>
</evidence>
<dbReference type="Proteomes" id="UP000451233">
    <property type="component" value="Unassembled WGS sequence"/>
</dbReference>
<keyword evidence="5" id="KW-1185">Reference proteome</keyword>
<evidence type="ECO:0000259" key="3">
    <source>
        <dbReference type="Pfam" id="PF00501"/>
    </source>
</evidence>
<dbReference type="EMBL" id="WVHS01000007">
    <property type="protein sequence ID" value="MXV17916.1"/>
    <property type="molecule type" value="Genomic_DNA"/>
</dbReference>
<dbReference type="RefSeq" id="WP_160908925.1">
    <property type="nucleotide sequence ID" value="NZ_WVHS01000007.1"/>
</dbReference>
<gene>
    <name evidence="4" type="ORF">GS398_21650</name>
</gene>
<proteinExistence type="predicted"/>
<evidence type="ECO:0000313" key="4">
    <source>
        <dbReference type="EMBL" id="MXV17916.1"/>
    </source>
</evidence>
<comment type="caution">
    <text evidence="4">The sequence shown here is derived from an EMBL/GenBank/DDBJ whole genome shotgun (WGS) entry which is preliminary data.</text>
</comment>
<dbReference type="Pfam" id="PF23562">
    <property type="entry name" value="AMP-binding_C_3"/>
    <property type="match status" value="1"/>
</dbReference>
<dbReference type="InterPro" id="IPR000873">
    <property type="entry name" value="AMP-dep_synth/lig_dom"/>
</dbReference>
<accession>A0A7K1Y5D8</accession>
<feature type="domain" description="AMP-dependent synthetase/ligase" evidence="3">
    <location>
        <begin position="17"/>
        <end position="412"/>
    </location>
</feature>
<keyword evidence="1" id="KW-0547">Nucleotide-binding</keyword>
<dbReference type="InterPro" id="IPR020845">
    <property type="entry name" value="AMP-binding_CS"/>
</dbReference>
<dbReference type="AlphaFoldDB" id="A0A7K1Y5D8"/>
<dbReference type="PROSITE" id="PS00455">
    <property type="entry name" value="AMP_BINDING"/>
    <property type="match status" value="1"/>
</dbReference>
<dbReference type="GO" id="GO:0016020">
    <property type="term" value="C:membrane"/>
    <property type="evidence" value="ECO:0007669"/>
    <property type="project" value="TreeGrafter"/>
</dbReference>
<dbReference type="GO" id="GO:0005524">
    <property type="term" value="F:ATP binding"/>
    <property type="evidence" value="ECO:0007669"/>
    <property type="project" value="UniProtKB-KW"/>
</dbReference>
<evidence type="ECO:0000313" key="5">
    <source>
        <dbReference type="Proteomes" id="UP000451233"/>
    </source>
</evidence>
<dbReference type="GO" id="GO:0004467">
    <property type="term" value="F:long-chain fatty acid-CoA ligase activity"/>
    <property type="evidence" value="ECO:0007669"/>
    <property type="project" value="TreeGrafter"/>
</dbReference>
<evidence type="ECO:0000256" key="2">
    <source>
        <dbReference type="ARBA" id="ARBA00022840"/>
    </source>
</evidence>